<protein>
    <submittedName>
        <fullName evidence="1">Uncharacterized protein</fullName>
    </submittedName>
</protein>
<dbReference type="Proteomes" id="UP000815677">
    <property type="component" value="Unassembled WGS sequence"/>
</dbReference>
<dbReference type="EMBL" id="DF841693">
    <property type="protein sequence ID" value="GAT45704.1"/>
    <property type="molecule type" value="Genomic_DNA"/>
</dbReference>
<organism evidence="1 2">
    <name type="scientific">Mycena chlorophos</name>
    <name type="common">Agaric fungus</name>
    <name type="synonym">Agaricus chlorophos</name>
    <dbReference type="NCBI Taxonomy" id="658473"/>
    <lineage>
        <taxon>Eukaryota</taxon>
        <taxon>Fungi</taxon>
        <taxon>Dikarya</taxon>
        <taxon>Basidiomycota</taxon>
        <taxon>Agaricomycotina</taxon>
        <taxon>Agaricomycetes</taxon>
        <taxon>Agaricomycetidae</taxon>
        <taxon>Agaricales</taxon>
        <taxon>Marasmiineae</taxon>
        <taxon>Mycenaceae</taxon>
        <taxon>Mycena</taxon>
    </lineage>
</organism>
<evidence type="ECO:0000313" key="1">
    <source>
        <dbReference type="EMBL" id="GAT45704.1"/>
    </source>
</evidence>
<evidence type="ECO:0000313" key="2">
    <source>
        <dbReference type="Proteomes" id="UP000815677"/>
    </source>
</evidence>
<proteinExistence type="predicted"/>
<name>A0ABQ0L3I0_MYCCL</name>
<sequence length="185" mass="21149">MIVFDFRPPTVAQHNSKAARPQLPRPQQHTLALREPLRHYSALVCAVDAASHNAGLARRSGHTKTIPLRARKKDRRNQQLDEGWVEMGSPGTNFLLRPRISTLRKPKVLGQCRGPGTKMWLSRRKIRYLAYRKPCLGIVFGPTTFLGSLPYRSYVVIDSLYLFYTKIWVRAPSRLCAREDQAVRA</sequence>
<accession>A0ABQ0L3I0</accession>
<keyword evidence="2" id="KW-1185">Reference proteome</keyword>
<gene>
    <name evidence="1" type="ORF">MCHLO_03268</name>
</gene>
<reference evidence="1" key="1">
    <citation type="submission" date="2014-09" db="EMBL/GenBank/DDBJ databases">
        <title>Genome sequence of the luminous mushroom Mycena chlorophos for searching fungal bioluminescence genes.</title>
        <authorList>
            <person name="Tanaka Y."/>
            <person name="Kasuga D."/>
            <person name="Oba Y."/>
            <person name="Hase S."/>
            <person name="Sato K."/>
            <person name="Oba Y."/>
            <person name="Sakakibara Y."/>
        </authorList>
    </citation>
    <scope>NUCLEOTIDE SEQUENCE</scope>
</reference>